<dbReference type="InterPro" id="IPR050951">
    <property type="entry name" value="Retrovirus_Pol_polyprotein"/>
</dbReference>
<dbReference type="Pfam" id="PF00078">
    <property type="entry name" value="RVT_1"/>
    <property type="match status" value="1"/>
</dbReference>
<name>A0AAQ3X4T4_PASNO</name>
<dbReference type="AlphaFoldDB" id="A0AAQ3X4T4"/>
<dbReference type="Gene3D" id="3.30.70.270">
    <property type="match status" value="3"/>
</dbReference>
<keyword evidence="1" id="KW-0511">Multifunctional enzyme</keyword>
<proteinExistence type="predicted"/>
<dbReference type="Gene3D" id="3.10.10.10">
    <property type="entry name" value="HIV Type 1 Reverse Transcriptase, subunit A, domain 1"/>
    <property type="match status" value="2"/>
</dbReference>
<dbReference type="EMBL" id="CP144751">
    <property type="protein sequence ID" value="WVZ85828.1"/>
    <property type="molecule type" value="Genomic_DNA"/>
</dbReference>
<evidence type="ECO:0000259" key="3">
    <source>
        <dbReference type="Pfam" id="PF17919"/>
    </source>
</evidence>
<dbReference type="InterPro" id="IPR043502">
    <property type="entry name" value="DNA/RNA_pol_sf"/>
</dbReference>
<dbReference type="FunFam" id="3.30.70.270:FF:000020">
    <property type="entry name" value="Transposon Tf2-6 polyprotein-like Protein"/>
    <property type="match status" value="1"/>
</dbReference>
<feature type="domain" description="Reverse transcriptase/retrotransposon-derived protein RNase H-like" evidence="3">
    <location>
        <begin position="249"/>
        <end position="341"/>
    </location>
</feature>
<reference evidence="4 5" key="1">
    <citation type="submission" date="2024-02" db="EMBL/GenBank/DDBJ databases">
        <title>High-quality chromosome-scale genome assembly of Pensacola bahiagrass (Paspalum notatum Flugge var. saurae).</title>
        <authorList>
            <person name="Vega J.M."/>
            <person name="Podio M."/>
            <person name="Orjuela J."/>
            <person name="Siena L.A."/>
            <person name="Pessino S.C."/>
            <person name="Combes M.C."/>
            <person name="Mariac C."/>
            <person name="Albertini E."/>
            <person name="Pupilli F."/>
            <person name="Ortiz J.P.A."/>
            <person name="Leblanc O."/>
        </authorList>
    </citation>
    <scope>NUCLEOTIDE SEQUENCE [LARGE SCALE GENOMIC DNA]</scope>
    <source>
        <strain evidence="4">R1</strain>
        <tissue evidence="4">Leaf</tissue>
    </source>
</reference>
<dbReference type="SUPFAM" id="SSF56672">
    <property type="entry name" value="DNA/RNA polymerases"/>
    <property type="match status" value="1"/>
</dbReference>
<evidence type="ECO:0000259" key="2">
    <source>
        <dbReference type="Pfam" id="PF00078"/>
    </source>
</evidence>
<sequence>HGTAPIYKKAYRISGVELLEVKKQIDELLEKGFIRKSTSPWASPFLLTEKKEGTLRMCVDYRGLNAVTVKNKYPPPRIEDLFDRLKDIPKTAFISRYGLYEYTVMSFGLTNAPAFFMYMMNSVFMEYLDRFVVIFIDDILIYSKTEEEHEEHLRLVLQKLREHKLYVKFSKCDFWIEEVKFLGHVISNGGIAVDQSKVSEVQNWKIPEDVKGIRSFLGLAGYYRRFIEGFSRIAKPITALLEKNIKFQWTSACQKTFEELKKRLTTAPVLTFPDMHKPFSVYCDASRLGLGCVLMQEGKVIAYASRQLRDHEKNYPTHDLELAAVVHALKVWRHYLFGRSVIFIPITRA</sequence>
<dbReference type="FunFam" id="3.10.10.10:FF:000002">
    <property type="entry name" value="Retrovirus-related Pol polyprotein from transposon 17.6-like protein"/>
    <property type="match status" value="1"/>
</dbReference>
<dbReference type="Proteomes" id="UP001341281">
    <property type="component" value="Chromosome 07"/>
</dbReference>
<dbReference type="Pfam" id="PF17919">
    <property type="entry name" value="RT_RNaseH_2"/>
    <property type="match status" value="1"/>
</dbReference>
<dbReference type="FunFam" id="3.10.20.370:FF:000001">
    <property type="entry name" value="Retrovirus-related Pol polyprotein from transposon 17.6-like protein"/>
    <property type="match status" value="1"/>
</dbReference>
<gene>
    <name evidence="4" type="ORF">U9M48_032696</name>
</gene>
<dbReference type="PANTHER" id="PTHR37984:SF5">
    <property type="entry name" value="PROTEIN NYNRIN-LIKE"/>
    <property type="match status" value="1"/>
</dbReference>
<dbReference type="InterPro" id="IPR041577">
    <property type="entry name" value="RT_RNaseH_2"/>
</dbReference>
<dbReference type="GO" id="GO:0003824">
    <property type="term" value="F:catalytic activity"/>
    <property type="evidence" value="ECO:0007669"/>
    <property type="project" value="UniProtKB-KW"/>
</dbReference>
<accession>A0AAQ3X4T4</accession>
<feature type="non-terminal residue" evidence="4">
    <location>
        <position position="349"/>
    </location>
</feature>
<protein>
    <submittedName>
        <fullName evidence="4">Uncharacterized protein</fullName>
    </submittedName>
</protein>
<feature type="domain" description="Reverse transcriptase" evidence="2">
    <location>
        <begin position="97"/>
        <end position="186"/>
    </location>
</feature>
<dbReference type="PANTHER" id="PTHR37984">
    <property type="entry name" value="PROTEIN CBG26694"/>
    <property type="match status" value="1"/>
</dbReference>
<dbReference type="InterPro" id="IPR043128">
    <property type="entry name" value="Rev_trsase/Diguanyl_cyclase"/>
</dbReference>
<dbReference type="FunFam" id="3.30.70.270:FF:000003">
    <property type="entry name" value="Transposon Ty3-G Gag-Pol polyprotein"/>
    <property type="match status" value="1"/>
</dbReference>
<organism evidence="4 5">
    <name type="scientific">Paspalum notatum var. saurae</name>
    <dbReference type="NCBI Taxonomy" id="547442"/>
    <lineage>
        <taxon>Eukaryota</taxon>
        <taxon>Viridiplantae</taxon>
        <taxon>Streptophyta</taxon>
        <taxon>Embryophyta</taxon>
        <taxon>Tracheophyta</taxon>
        <taxon>Spermatophyta</taxon>
        <taxon>Magnoliopsida</taxon>
        <taxon>Liliopsida</taxon>
        <taxon>Poales</taxon>
        <taxon>Poaceae</taxon>
        <taxon>PACMAD clade</taxon>
        <taxon>Panicoideae</taxon>
        <taxon>Andropogonodae</taxon>
        <taxon>Paspaleae</taxon>
        <taxon>Paspalinae</taxon>
        <taxon>Paspalum</taxon>
    </lineage>
</organism>
<keyword evidence="5" id="KW-1185">Reference proteome</keyword>
<dbReference type="InterPro" id="IPR000477">
    <property type="entry name" value="RT_dom"/>
</dbReference>
<dbReference type="CDD" id="cd01647">
    <property type="entry name" value="RT_LTR"/>
    <property type="match status" value="1"/>
</dbReference>
<evidence type="ECO:0000313" key="4">
    <source>
        <dbReference type="EMBL" id="WVZ85828.1"/>
    </source>
</evidence>
<evidence type="ECO:0000313" key="5">
    <source>
        <dbReference type="Proteomes" id="UP001341281"/>
    </source>
</evidence>
<evidence type="ECO:0000256" key="1">
    <source>
        <dbReference type="ARBA" id="ARBA00023268"/>
    </source>
</evidence>